<dbReference type="InterPro" id="IPR011234">
    <property type="entry name" value="Fumarylacetoacetase-like_C"/>
</dbReference>
<evidence type="ECO:0000256" key="1">
    <source>
        <dbReference type="ARBA" id="ARBA00022723"/>
    </source>
</evidence>
<dbReference type="STRING" id="1486859.SAMN05444273_102158"/>
<organism evidence="3 4">
    <name type="scientific">Litoreibacter ascidiaceicola</name>
    <dbReference type="NCBI Taxonomy" id="1486859"/>
    <lineage>
        <taxon>Bacteria</taxon>
        <taxon>Pseudomonadati</taxon>
        <taxon>Pseudomonadota</taxon>
        <taxon>Alphaproteobacteria</taxon>
        <taxon>Rhodobacterales</taxon>
        <taxon>Roseobacteraceae</taxon>
        <taxon>Litoreibacter</taxon>
    </lineage>
</organism>
<dbReference type="GO" id="GO:0046872">
    <property type="term" value="F:metal ion binding"/>
    <property type="evidence" value="ECO:0007669"/>
    <property type="project" value="UniProtKB-KW"/>
</dbReference>
<proteinExistence type="predicted"/>
<dbReference type="GO" id="GO:0018773">
    <property type="term" value="F:acetylpyruvate hydrolase activity"/>
    <property type="evidence" value="ECO:0007669"/>
    <property type="project" value="TreeGrafter"/>
</dbReference>
<feature type="domain" description="Fumarylacetoacetase-like C-terminal" evidence="2">
    <location>
        <begin position="27"/>
        <end position="223"/>
    </location>
</feature>
<name>A0A1M4V7Z6_9RHOB</name>
<dbReference type="Pfam" id="PF01557">
    <property type="entry name" value="FAA_hydrolase"/>
    <property type="match status" value="1"/>
</dbReference>
<dbReference type="SUPFAM" id="SSF56529">
    <property type="entry name" value="FAH"/>
    <property type="match status" value="1"/>
</dbReference>
<dbReference type="RefSeq" id="WP_073140932.1">
    <property type="nucleotide sequence ID" value="NZ_FQUV01000002.1"/>
</dbReference>
<accession>A0A1M4V7Z6</accession>
<dbReference type="PANTHER" id="PTHR11820:SF90">
    <property type="entry name" value="FLUTATHIONE S-TRANSFERASE"/>
    <property type="match status" value="1"/>
</dbReference>
<keyword evidence="4" id="KW-1185">Reference proteome</keyword>
<reference evidence="4" key="1">
    <citation type="submission" date="2016-11" db="EMBL/GenBank/DDBJ databases">
        <authorList>
            <person name="Varghese N."/>
            <person name="Submissions S."/>
        </authorList>
    </citation>
    <scope>NUCLEOTIDE SEQUENCE [LARGE SCALE GENOMIC DNA]</scope>
    <source>
        <strain evidence="4">DSM 100566</strain>
    </source>
</reference>
<protein>
    <submittedName>
        <fullName evidence="3">Fumarylpyruvate hydrolase</fullName>
    </submittedName>
</protein>
<dbReference type="Gene3D" id="3.90.850.10">
    <property type="entry name" value="Fumarylacetoacetase-like, C-terminal domain"/>
    <property type="match status" value="1"/>
</dbReference>
<gene>
    <name evidence="3" type="ORF">SAMN05444273_102158</name>
</gene>
<evidence type="ECO:0000259" key="2">
    <source>
        <dbReference type="Pfam" id="PF01557"/>
    </source>
</evidence>
<dbReference type="PANTHER" id="PTHR11820">
    <property type="entry name" value="ACYLPYRUVASE"/>
    <property type="match status" value="1"/>
</dbReference>
<dbReference type="OrthoDB" id="5197601at2"/>
<dbReference type="AlphaFoldDB" id="A0A1M4V7Z6"/>
<keyword evidence="3" id="KW-0670">Pyruvate</keyword>
<keyword evidence="3" id="KW-0378">Hydrolase</keyword>
<dbReference type="Proteomes" id="UP000184144">
    <property type="component" value="Unassembled WGS sequence"/>
</dbReference>
<evidence type="ECO:0000313" key="3">
    <source>
        <dbReference type="EMBL" id="SHE65095.1"/>
    </source>
</evidence>
<evidence type="ECO:0000313" key="4">
    <source>
        <dbReference type="Proteomes" id="UP000184144"/>
    </source>
</evidence>
<dbReference type="InterPro" id="IPR036663">
    <property type="entry name" value="Fumarylacetoacetase_C_sf"/>
</dbReference>
<keyword evidence="1" id="KW-0479">Metal-binding</keyword>
<sequence length="229" mass="23958">MSYVIPPAPQASVAVYGSSDRFPVRRIFCVGRNYAEHIREMGNDERDPPFYFTKPADAVVESGAEIAYPRATSDLHHEVELVLAIGTGGSDIALADAMDHVWGAGVGIDLTRRDLQAVAKKAGRPWDMAKGFDRSAPMGALVPLSQAGGLTSGKIWLTVNGETRQTGDLAEMIWSAADCVAHLSTLVALAPGDLIMTGTPAGVAAVGRGDVMEAGIDGLPSVSVKLAAS</sequence>
<dbReference type="EMBL" id="FQUV01000002">
    <property type="protein sequence ID" value="SHE65095.1"/>
    <property type="molecule type" value="Genomic_DNA"/>
</dbReference>